<dbReference type="InterPro" id="IPR043502">
    <property type="entry name" value="DNA/RNA_pol_sf"/>
</dbReference>
<dbReference type="EMBL" id="JASCZI010030218">
    <property type="protein sequence ID" value="MED6118676.1"/>
    <property type="molecule type" value="Genomic_DNA"/>
</dbReference>
<dbReference type="Proteomes" id="UP001341840">
    <property type="component" value="Unassembled WGS sequence"/>
</dbReference>
<dbReference type="PANTHER" id="PTHR11439">
    <property type="entry name" value="GAG-POL-RELATED RETROTRANSPOSON"/>
    <property type="match status" value="1"/>
</dbReference>
<proteinExistence type="predicted"/>
<organism evidence="1 2">
    <name type="scientific">Stylosanthes scabra</name>
    <dbReference type="NCBI Taxonomy" id="79078"/>
    <lineage>
        <taxon>Eukaryota</taxon>
        <taxon>Viridiplantae</taxon>
        <taxon>Streptophyta</taxon>
        <taxon>Embryophyta</taxon>
        <taxon>Tracheophyta</taxon>
        <taxon>Spermatophyta</taxon>
        <taxon>Magnoliopsida</taxon>
        <taxon>eudicotyledons</taxon>
        <taxon>Gunneridae</taxon>
        <taxon>Pentapetalae</taxon>
        <taxon>rosids</taxon>
        <taxon>fabids</taxon>
        <taxon>Fabales</taxon>
        <taxon>Fabaceae</taxon>
        <taxon>Papilionoideae</taxon>
        <taxon>50 kb inversion clade</taxon>
        <taxon>dalbergioids sensu lato</taxon>
        <taxon>Dalbergieae</taxon>
        <taxon>Pterocarpus clade</taxon>
        <taxon>Stylosanthes</taxon>
    </lineage>
</organism>
<keyword evidence="2" id="KW-1185">Reference proteome</keyword>
<reference evidence="1 2" key="1">
    <citation type="journal article" date="2023" name="Plants (Basel)">
        <title>Bridging the Gap: Combining Genomics and Transcriptomics Approaches to Understand Stylosanthes scabra, an Orphan Legume from the Brazilian Caatinga.</title>
        <authorList>
            <person name="Ferreira-Neto J.R.C."/>
            <person name="da Silva M.D."/>
            <person name="Binneck E."/>
            <person name="de Melo N.F."/>
            <person name="da Silva R.H."/>
            <person name="de Melo A.L.T.M."/>
            <person name="Pandolfi V."/>
            <person name="Bustamante F.O."/>
            <person name="Brasileiro-Vidal A.C."/>
            <person name="Benko-Iseppon A.M."/>
        </authorList>
    </citation>
    <scope>NUCLEOTIDE SEQUENCE [LARGE SCALE GENOMIC DNA]</scope>
    <source>
        <tissue evidence="1">Leaves</tissue>
    </source>
</reference>
<name>A0ABU6R459_9FABA</name>
<dbReference type="SUPFAM" id="SSF56672">
    <property type="entry name" value="DNA/RNA polymerases"/>
    <property type="match status" value="1"/>
</dbReference>
<dbReference type="CDD" id="cd09272">
    <property type="entry name" value="RNase_HI_RT_Ty1"/>
    <property type="match status" value="1"/>
</dbReference>
<evidence type="ECO:0000313" key="2">
    <source>
        <dbReference type="Proteomes" id="UP001341840"/>
    </source>
</evidence>
<evidence type="ECO:0000313" key="1">
    <source>
        <dbReference type="EMBL" id="MED6118676.1"/>
    </source>
</evidence>
<gene>
    <name evidence="1" type="ORF">PIB30_119149</name>
</gene>
<dbReference type="PANTHER" id="PTHR11439:SF455">
    <property type="entry name" value="RLK (RECEPTOR-LIKE PROTEIN KINASE) 8, PUTATIVE-RELATED"/>
    <property type="match status" value="1"/>
</dbReference>
<sequence length="199" mass="22583">MQNPTIEHWKAVKCILRYLQSTINLGMTFTSCTNFRIIAFADADWASDLDDWRSTFGYCVYLGTNLISWKCAKQSKVGRSSTEAEYRAIATAQTEIMSIQLLLKELQITEKVSPTIYCDNLSSCHLSANPIMHGKSKHLETDLHFIRDLVMKKHLFVVHLSAQDQVADIMTKALSVKLFERFKSKLKLCDTLPNLEGGC</sequence>
<comment type="caution">
    <text evidence="1">The sequence shown here is derived from an EMBL/GenBank/DDBJ whole genome shotgun (WGS) entry which is preliminary data.</text>
</comment>
<protein>
    <submittedName>
        <fullName evidence="1">Uncharacterized protein</fullName>
    </submittedName>
</protein>
<accession>A0ABU6R459</accession>